<gene>
    <name evidence="2" type="ORF">NEQG_01151</name>
</gene>
<feature type="region of interest" description="Disordered" evidence="1">
    <location>
        <begin position="53"/>
        <end position="134"/>
    </location>
</feature>
<keyword evidence="3" id="KW-1185">Reference proteome</keyword>
<feature type="compositionally biased region" description="Low complexity" evidence="1">
    <location>
        <begin position="161"/>
        <end position="175"/>
    </location>
</feature>
<evidence type="ECO:0000313" key="3">
    <source>
        <dbReference type="Proteomes" id="UP000002872"/>
    </source>
</evidence>
<accession>I3EGW4</accession>
<feature type="compositionally biased region" description="Polar residues" evidence="1">
    <location>
        <begin position="67"/>
        <end position="76"/>
    </location>
</feature>
<feature type="compositionally biased region" description="Polar residues" evidence="1">
    <location>
        <begin position="88"/>
        <end position="121"/>
    </location>
</feature>
<dbReference type="EMBL" id="GL870878">
    <property type="protein sequence ID" value="EIJ88461.1"/>
    <property type="molecule type" value="Genomic_DNA"/>
</dbReference>
<proteinExistence type="predicted"/>
<name>I3EGW4_NEMP3</name>
<dbReference type="Proteomes" id="UP000002872">
    <property type="component" value="Unassembled WGS sequence"/>
</dbReference>
<organism evidence="2 3">
    <name type="scientific">Nematocida parisii (strain ERTm3)</name>
    <name type="common">Nematode killer fungus</name>
    <dbReference type="NCBI Taxonomy" id="935791"/>
    <lineage>
        <taxon>Eukaryota</taxon>
        <taxon>Fungi</taxon>
        <taxon>Fungi incertae sedis</taxon>
        <taxon>Microsporidia</taxon>
        <taxon>Nematocida</taxon>
    </lineage>
</organism>
<feature type="region of interest" description="Disordered" evidence="1">
    <location>
        <begin position="161"/>
        <end position="184"/>
    </location>
</feature>
<evidence type="ECO:0000256" key="1">
    <source>
        <dbReference type="SAM" id="MobiDB-lite"/>
    </source>
</evidence>
<evidence type="ECO:0000313" key="2">
    <source>
        <dbReference type="EMBL" id="EIJ88461.1"/>
    </source>
</evidence>
<dbReference type="InParanoid" id="I3EGW4"/>
<dbReference type="HOGENOM" id="CLU_1468575_0_0_1"/>
<dbReference type="VEuPathDB" id="MicrosporidiaDB:NEQG_01151"/>
<reference evidence="2" key="1">
    <citation type="submission" date="2011-01" db="EMBL/GenBank/DDBJ databases">
        <title>The Genome Sequence of Nematocida parisii strain ERTm3.</title>
        <authorList>
            <consortium name="The Broad Institute Genome Sequencing Platform"/>
            <consortium name="The Broad Institute Genome Sequencing Center for Infectious Disease"/>
            <person name="Cuomo C."/>
            <person name="Troemel E."/>
            <person name="Young S.K."/>
            <person name="Zeng Q."/>
            <person name="Gargeya S."/>
            <person name="Fitzgerald M."/>
            <person name="Haas B."/>
            <person name="Abouelleil A."/>
            <person name="Alvarado L."/>
            <person name="Arachchi H.M."/>
            <person name="Berlin A."/>
            <person name="Chapman S.B."/>
            <person name="Gearin G."/>
            <person name="Goldberg J."/>
            <person name="Griggs A."/>
            <person name="Gujja S."/>
            <person name="Hansen M."/>
            <person name="Heiman D."/>
            <person name="Howarth C."/>
            <person name="Larimer J."/>
            <person name="Lui A."/>
            <person name="MacDonald P.J.P."/>
            <person name="McCowen C."/>
            <person name="Montmayeur A."/>
            <person name="Murphy C."/>
            <person name="Neiman D."/>
            <person name="Pearson M."/>
            <person name="Priest M."/>
            <person name="Roberts A."/>
            <person name="Saif S."/>
            <person name="Shea T."/>
            <person name="Sisk P."/>
            <person name="Stolte C."/>
            <person name="Sykes S."/>
            <person name="Wortman J."/>
            <person name="Nusbaum C."/>
            <person name="Birren B."/>
        </authorList>
    </citation>
    <scope>NUCLEOTIDE SEQUENCE</scope>
    <source>
        <strain evidence="2">ERTm3</strain>
    </source>
</reference>
<sequence>MSRELAKKKTVSKKKIAFALFLCVLISIFGVRWLTPRPGKRFKRIPAIKINIKSKSNAENPHDQTQDDYSNQSTAAQRDIPKVALFDASSNPHNSTQSNIPRNSSINPHGYTSDNSHNHTVNDIPRNVHGNAVPSAPLLENETTTAQMAPPAYSDIFSENSSGAFSSSTSSLPPSYHEIYPHLN</sequence>
<dbReference type="OrthoDB" id="10353247at2759"/>
<protein>
    <submittedName>
        <fullName evidence="2">Uncharacterized protein</fullName>
    </submittedName>
</protein>
<dbReference type="AlphaFoldDB" id="I3EGW4"/>